<name>A0A7T4EHA4_9CORY</name>
<organism evidence="2 3">
    <name type="scientific">Corynebacterium glucuronolyticum</name>
    <dbReference type="NCBI Taxonomy" id="39791"/>
    <lineage>
        <taxon>Bacteria</taxon>
        <taxon>Bacillati</taxon>
        <taxon>Actinomycetota</taxon>
        <taxon>Actinomycetes</taxon>
        <taxon>Mycobacteriales</taxon>
        <taxon>Corynebacteriaceae</taxon>
        <taxon>Corynebacterium</taxon>
    </lineage>
</organism>
<keyword evidence="1" id="KW-0812">Transmembrane</keyword>
<accession>A0A7T4EHA4</accession>
<keyword evidence="1" id="KW-0472">Membrane</keyword>
<evidence type="ECO:0000313" key="2">
    <source>
        <dbReference type="EMBL" id="QQB47353.1"/>
    </source>
</evidence>
<dbReference type="GeneID" id="92760805"/>
<keyword evidence="1" id="KW-1133">Transmembrane helix</keyword>
<proteinExistence type="predicted"/>
<dbReference type="RefSeq" id="WP_084036102.1">
    <property type="nucleotide sequence ID" value="NZ_CP066007.1"/>
</dbReference>
<dbReference type="Proteomes" id="UP000596145">
    <property type="component" value="Chromosome"/>
</dbReference>
<evidence type="ECO:0000313" key="3">
    <source>
        <dbReference type="Proteomes" id="UP000596145"/>
    </source>
</evidence>
<protein>
    <submittedName>
        <fullName evidence="2">DUF3618 domain-containing protein</fullName>
    </submittedName>
</protein>
<sequence length="96" mass="10912">MARDIHDIERDIARHREELARTLDKLVEEASPKKAGQQFASLAQAKVKNEDFQKKILLGVAALGVVIVATVVTKRRDKKQVEKLRSLIQARREALR</sequence>
<dbReference type="Pfam" id="PF12277">
    <property type="entry name" value="DUF3618"/>
    <property type="match status" value="1"/>
</dbReference>
<dbReference type="InterPro" id="IPR022062">
    <property type="entry name" value="DUF3618"/>
</dbReference>
<evidence type="ECO:0000256" key="1">
    <source>
        <dbReference type="SAM" id="Phobius"/>
    </source>
</evidence>
<dbReference type="OrthoDB" id="5196933at2"/>
<reference evidence="2 3" key="1">
    <citation type="submission" date="2020-12" db="EMBL/GenBank/DDBJ databases">
        <title>FDA dAtabase for Regulatory Grade micrObial Sequences (FDA-ARGOS): Supporting development and validation of Infectious Disease Dx tests.</title>
        <authorList>
            <person name="Sproer C."/>
            <person name="Gronow S."/>
            <person name="Severitt S."/>
            <person name="Schroder I."/>
            <person name="Tallon L."/>
            <person name="Sadzewicz L."/>
            <person name="Zhao X."/>
            <person name="Boylan J."/>
            <person name="Ott S."/>
            <person name="Bowen H."/>
            <person name="Vavikolanu K."/>
            <person name="Mehta A."/>
            <person name="Aluvathingal J."/>
            <person name="Nadendla S."/>
            <person name="Lowell S."/>
            <person name="Myers T."/>
            <person name="Yan Y."/>
            <person name="Sichtig H."/>
        </authorList>
    </citation>
    <scope>NUCLEOTIDE SEQUENCE [LARGE SCALE GENOMIC DNA]</scope>
    <source>
        <strain evidence="2 3">FDAARGOS_1053</strain>
    </source>
</reference>
<gene>
    <name evidence="2" type="ORF">I6I10_05530</name>
</gene>
<dbReference type="EMBL" id="CP066007">
    <property type="protein sequence ID" value="QQB47353.1"/>
    <property type="molecule type" value="Genomic_DNA"/>
</dbReference>
<feature type="transmembrane region" description="Helical" evidence="1">
    <location>
        <begin position="56"/>
        <end position="73"/>
    </location>
</feature>
<dbReference type="AlphaFoldDB" id="A0A7T4EHA4"/>